<dbReference type="SUPFAM" id="SSF48726">
    <property type="entry name" value="Immunoglobulin"/>
    <property type="match status" value="1"/>
</dbReference>
<organism evidence="2">
    <name type="scientific">Cuerna arida</name>
    <dbReference type="NCBI Taxonomy" id="1464854"/>
    <lineage>
        <taxon>Eukaryota</taxon>
        <taxon>Metazoa</taxon>
        <taxon>Ecdysozoa</taxon>
        <taxon>Arthropoda</taxon>
        <taxon>Hexapoda</taxon>
        <taxon>Insecta</taxon>
        <taxon>Pterygota</taxon>
        <taxon>Neoptera</taxon>
        <taxon>Paraneoptera</taxon>
        <taxon>Hemiptera</taxon>
        <taxon>Auchenorrhyncha</taxon>
        <taxon>Membracoidea</taxon>
        <taxon>Cicadellidae</taxon>
        <taxon>Cicadellinae</taxon>
        <taxon>Proconiini</taxon>
        <taxon>Cuerna</taxon>
    </lineage>
</organism>
<protein>
    <recommendedName>
        <fullName evidence="1">Ig-like domain-containing protein</fullName>
    </recommendedName>
</protein>
<evidence type="ECO:0000259" key="1">
    <source>
        <dbReference type="PROSITE" id="PS50835"/>
    </source>
</evidence>
<dbReference type="InterPro" id="IPR007110">
    <property type="entry name" value="Ig-like_dom"/>
</dbReference>
<sequence>NLTVIVPPSKMAIFDESHIERTSVVGPYTEGSDLILTCEVHGGRPQPHVLWYRGDEIITNRTTVAPKGDVVRNQVVLVDLGREDLHSELTCRAWNNNKTLPLSSTVHVDMNFRPLDV</sequence>
<proteinExistence type="predicted"/>
<reference evidence="2" key="1">
    <citation type="submission" date="2015-11" db="EMBL/GenBank/DDBJ databases">
        <title>De novo transcriptome assembly of four potential Pierce s Disease insect vectors from Arizona vineyards.</title>
        <authorList>
            <person name="Tassone E.E."/>
        </authorList>
    </citation>
    <scope>NUCLEOTIDE SEQUENCE</scope>
</reference>
<dbReference type="InterPro" id="IPR013151">
    <property type="entry name" value="Immunoglobulin_dom"/>
</dbReference>
<feature type="non-terminal residue" evidence="2">
    <location>
        <position position="1"/>
    </location>
</feature>
<dbReference type="InterPro" id="IPR036179">
    <property type="entry name" value="Ig-like_dom_sf"/>
</dbReference>
<gene>
    <name evidence="2" type="ORF">g.47158</name>
</gene>
<dbReference type="InterPro" id="IPR013783">
    <property type="entry name" value="Ig-like_fold"/>
</dbReference>
<evidence type="ECO:0000313" key="2">
    <source>
        <dbReference type="EMBL" id="JAS41637.1"/>
    </source>
</evidence>
<name>A0A1B6EUP0_9HEMI</name>
<dbReference type="PANTHER" id="PTHR23278:SF25">
    <property type="entry name" value="GH14967P"/>
    <property type="match status" value="1"/>
</dbReference>
<feature type="domain" description="Ig-like" evidence="1">
    <location>
        <begin position="8"/>
        <end position="107"/>
    </location>
</feature>
<feature type="non-terminal residue" evidence="2">
    <location>
        <position position="117"/>
    </location>
</feature>
<dbReference type="EMBL" id="GECZ01028132">
    <property type="protein sequence ID" value="JAS41637.1"/>
    <property type="molecule type" value="Transcribed_RNA"/>
</dbReference>
<dbReference type="Gene3D" id="2.60.40.10">
    <property type="entry name" value="Immunoglobulins"/>
    <property type="match status" value="1"/>
</dbReference>
<dbReference type="PANTHER" id="PTHR23278">
    <property type="entry name" value="SIDESTEP PROTEIN"/>
    <property type="match status" value="1"/>
</dbReference>
<accession>A0A1B6EUP0</accession>
<dbReference type="AlphaFoldDB" id="A0A1B6EUP0"/>
<dbReference type="Pfam" id="PF00047">
    <property type="entry name" value="ig"/>
    <property type="match status" value="1"/>
</dbReference>
<dbReference type="PROSITE" id="PS50835">
    <property type="entry name" value="IG_LIKE"/>
    <property type="match status" value="1"/>
</dbReference>